<dbReference type="STRING" id="942150.IV64_GL001287"/>
<dbReference type="Pfam" id="PF00534">
    <property type="entry name" value="Glycos_transf_1"/>
    <property type="match status" value="1"/>
</dbReference>
<evidence type="ECO:0000259" key="3">
    <source>
        <dbReference type="Pfam" id="PF00534"/>
    </source>
</evidence>
<evidence type="ECO:0000256" key="2">
    <source>
        <dbReference type="ARBA" id="ARBA00022679"/>
    </source>
</evidence>
<proteinExistence type="predicted"/>
<organism evidence="4 5">
    <name type="scientific">Lactiplantibacillus xiangfangensis</name>
    <dbReference type="NCBI Taxonomy" id="942150"/>
    <lineage>
        <taxon>Bacteria</taxon>
        <taxon>Bacillati</taxon>
        <taxon>Bacillota</taxon>
        <taxon>Bacilli</taxon>
        <taxon>Lactobacillales</taxon>
        <taxon>Lactobacillaceae</taxon>
        <taxon>Lactiplantibacillus</taxon>
    </lineage>
</organism>
<dbReference type="PANTHER" id="PTHR12526:SF629">
    <property type="entry name" value="TEICHURONIC ACID BIOSYNTHESIS GLYCOSYLTRANSFERASE TUAH-RELATED"/>
    <property type="match status" value="1"/>
</dbReference>
<dbReference type="InterPro" id="IPR022372">
    <property type="entry name" value="Accessory_SS_Asp1"/>
</dbReference>
<reference evidence="4 5" key="1">
    <citation type="journal article" date="2015" name="Genome Announc.">
        <title>Expanding the biotechnology potential of lactobacilli through comparative genomics of 213 strains and associated genera.</title>
        <authorList>
            <person name="Sun Z."/>
            <person name="Harris H.M."/>
            <person name="McCann A."/>
            <person name="Guo C."/>
            <person name="Argimon S."/>
            <person name="Zhang W."/>
            <person name="Yang X."/>
            <person name="Jeffery I.B."/>
            <person name="Cooney J.C."/>
            <person name="Kagawa T.F."/>
            <person name="Liu W."/>
            <person name="Song Y."/>
            <person name="Salvetti E."/>
            <person name="Wrobel A."/>
            <person name="Rasinkangas P."/>
            <person name="Parkhill J."/>
            <person name="Rea M.C."/>
            <person name="O'Sullivan O."/>
            <person name="Ritari J."/>
            <person name="Douillard F.P."/>
            <person name="Paul Ross R."/>
            <person name="Yang R."/>
            <person name="Briner A.E."/>
            <person name="Felis G.E."/>
            <person name="de Vos W.M."/>
            <person name="Barrangou R."/>
            <person name="Klaenhammer T.R."/>
            <person name="Caufield P.W."/>
            <person name="Cui Y."/>
            <person name="Zhang H."/>
            <person name="O'Toole P.W."/>
        </authorList>
    </citation>
    <scope>NUCLEOTIDE SEQUENCE [LARGE SCALE GENOMIC DNA]</scope>
    <source>
        <strain evidence="4 5">LMG 26013</strain>
    </source>
</reference>
<dbReference type="AlphaFoldDB" id="A0A0R2MSH0"/>
<sequence>MYFFVNQYVMALNSGVEHAEFKRLQLFKEHQTPAKLVTRQFDGLLHQNMRRFNLEDNQMANLFDFFRGTATFEPHVLKIEDLNWPGAYEIKPNPNVSEVHAGDRLIAKVHFVPSTVGHVYYVEIFDKFNNRVQRTDYDERGFKARDQFIAPNGEAVTDIFYRPDGSRFAEQYYAHDGNGANTVSMCKLIGYHGKDYYFNGELEFYRFFLDELNRANGENNVFIADRPLAAQWPVINMQSKAQKYLWLPTPHTVDPQDQVYANLNNAYVYGIHEYLTSLDGVITSTPQQRDDLSKWLGGKPKRPIRAISAAVVSKDQASQPHVAMSARRSHQIIYTGRVDNERRVDQIITAFSQVRRRIKDATLLIHGYGGAVDALKEQVKKLDLDSVVTFAGYQVDLQQDYNLSGAYVYAGESDAQPLSLIEALSHGVPAVAYDINYGPKDIIKDGRNGYLVKNGAVNQLVTALTKVLENPQRQQKMSDAAYRSSTQYSSDAVWKQWQVIVKD</sequence>
<dbReference type="OrthoDB" id="570545at2"/>
<dbReference type="Pfam" id="PF16993">
    <property type="entry name" value="Asp1"/>
    <property type="match status" value="1"/>
</dbReference>
<dbReference type="EMBL" id="JQCL01000013">
    <property type="protein sequence ID" value="KRO14435.1"/>
    <property type="molecule type" value="Genomic_DNA"/>
</dbReference>
<keyword evidence="1" id="KW-0328">Glycosyltransferase</keyword>
<keyword evidence="5" id="KW-1185">Reference proteome</keyword>
<evidence type="ECO:0000256" key="1">
    <source>
        <dbReference type="ARBA" id="ARBA00022676"/>
    </source>
</evidence>
<dbReference type="SUPFAM" id="SSF53756">
    <property type="entry name" value="UDP-Glycosyltransferase/glycogen phosphorylase"/>
    <property type="match status" value="1"/>
</dbReference>
<evidence type="ECO:0000313" key="4">
    <source>
        <dbReference type="EMBL" id="KRO14435.1"/>
    </source>
</evidence>
<comment type="caution">
    <text evidence="4">The sequence shown here is derived from an EMBL/GenBank/DDBJ whole genome shotgun (WGS) entry which is preliminary data.</text>
</comment>
<keyword evidence="2 4" id="KW-0808">Transferase</keyword>
<dbReference type="GO" id="GO:0015031">
    <property type="term" value="P:protein transport"/>
    <property type="evidence" value="ECO:0007669"/>
    <property type="project" value="InterPro"/>
</dbReference>
<evidence type="ECO:0000313" key="5">
    <source>
        <dbReference type="Proteomes" id="UP000051783"/>
    </source>
</evidence>
<dbReference type="Gene3D" id="3.40.50.2000">
    <property type="entry name" value="Glycogen Phosphorylase B"/>
    <property type="match status" value="3"/>
</dbReference>
<name>A0A0R2MSH0_9LACO</name>
<dbReference type="GO" id="GO:0016757">
    <property type="term" value="F:glycosyltransferase activity"/>
    <property type="evidence" value="ECO:0007669"/>
    <property type="project" value="UniProtKB-KW"/>
</dbReference>
<protein>
    <submittedName>
        <fullName evidence="4">Poly(Glycerol-phosphate) alpha-glucosyltransferase</fullName>
    </submittedName>
</protein>
<gene>
    <name evidence="4" type="ORF">IV64_GL001287</name>
</gene>
<accession>A0A0R2MSH0</accession>
<dbReference type="InterPro" id="IPR001296">
    <property type="entry name" value="Glyco_trans_1"/>
</dbReference>
<dbReference type="PANTHER" id="PTHR12526">
    <property type="entry name" value="GLYCOSYLTRANSFERASE"/>
    <property type="match status" value="1"/>
</dbReference>
<dbReference type="Proteomes" id="UP000051783">
    <property type="component" value="Unassembled WGS sequence"/>
</dbReference>
<dbReference type="PATRIC" id="fig|942150.3.peg.1327"/>
<feature type="domain" description="Glycosyl transferase family 1" evidence="3">
    <location>
        <begin position="330"/>
        <end position="483"/>
    </location>
</feature>
<dbReference type="RefSeq" id="WP_057705407.1">
    <property type="nucleotide sequence ID" value="NZ_JQCL01000013.1"/>
</dbReference>